<evidence type="ECO:0000313" key="3">
    <source>
        <dbReference type="Proteomes" id="UP000231450"/>
    </source>
</evidence>
<gene>
    <name evidence="2" type="ORF">COU81_01430</name>
</gene>
<proteinExistence type="predicted"/>
<dbReference type="EMBL" id="PFDW01000032">
    <property type="protein sequence ID" value="PJE58300.1"/>
    <property type="molecule type" value="Genomic_DNA"/>
</dbReference>
<dbReference type="Proteomes" id="UP000231450">
    <property type="component" value="Unassembled WGS sequence"/>
</dbReference>
<evidence type="ECO:0000256" key="1">
    <source>
        <dbReference type="SAM" id="Phobius"/>
    </source>
</evidence>
<evidence type="ECO:0008006" key="4">
    <source>
        <dbReference type="Google" id="ProtNLM"/>
    </source>
</evidence>
<dbReference type="AlphaFoldDB" id="A0A2M8KEE8"/>
<keyword evidence="1" id="KW-0472">Membrane</keyword>
<reference evidence="3" key="1">
    <citation type="submission" date="2017-09" db="EMBL/GenBank/DDBJ databases">
        <title>Depth-based differentiation of microbial function through sediment-hosted aquifers and enrichment of novel symbionts in the deep terrestrial subsurface.</title>
        <authorList>
            <person name="Probst A.J."/>
            <person name="Ladd B."/>
            <person name="Jarett J.K."/>
            <person name="Geller-Mcgrath D.E."/>
            <person name="Sieber C.M.K."/>
            <person name="Emerson J.B."/>
            <person name="Anantharaman K."/>
            <person name="Thomas B.C."/>
            <person name="Malmstrom R."/>
            <person name="Stieglmeier M."/>
            <person name="Klingl A."/>
            <person name="Woyke T."/>
            <person name="Ryan C.M."/>
            <person name="Banfield J.F."/>
        </authorList>
    </citation>
    <scope>NUCLEOTIDE SEQUENCE [LARGE SCALE GENOMIC DNA]</scope>
</reference>
<keyword evidence="1" id="KW-0812">Transmembrane</keyword>
<name>A0A2M8KEE8_9BACT</name>
<evidence type="ECO:0000313" key="2">
    <source>
        <dbReference type="EMBL" id="PJE58300.1"/>
    </source>
</evidence>
<protein>
    <recommendedName>
        <fullName evidence="4">Peptidase M15B domain-containing protein</fullName>
    </recommendedName>
</protein>
<feature type="transmembrane region" description="Helical" evidence="1">
    <location>
        <begin position="45"/>
        <end position="75"/>
    </location>
</feature>
<organism evidence="2 3">
    <name type="scientific">Candidatus Portnoybacteria bacterium CG10_big_fil_rev_8_21_14_0_10_36_7</name>
    <dbReference type="NCBI Taxonomy" id="1974812"/>
    <lineage>
        <taxon>Bacteria</taxon>
        <taxon>Candidatus Portnoyibacteriota</taxon>
    </lineage>
</organism>
<feature type="transmembrane region" description="Helical" evidence="1">
    <location>
        <begin position="87"/>
        <end position="105"/>
    </location>
</feature>
<sequence length="272" mass="29168">MKRKLLFFIIIFLLIAPFITATAVTTLEQPLPGMPPTVSGPADYIIGLFISAISIVGLVAVTTIAFGGFVYLTSAGNKARIDYAKDVIGWAIGGLLLLLLAYLIFNTVNPDIVNLKDPTLINIPTSGVGPPTNWVPTGNTLADDAQVRTDLLTMGIPINKSACSIAGQINCTYLGGIRQTTIDGAKNLKANCGCSLIITAGTESGGVHSSGSYSHENGYKVDYALNNELNNYIENNYTYSGIRSDNAKLYKDPKGNVYARESDHWDVTYYSA</sequence>
<keyword evidence="1" id="KW-1133">Transmembrane helix</keyword>
<comment type="caution">
    <text evidence="2">The sequence shown here is derived from an EMBL/GenBank/DDBJ whole genome shotgun (WGS) entry which is preliminary data.</text>
</comment>
<accession>A0A2M8KEE8</accession>